<reference evidence="10 11" key="1">
    <citation type="submission" date="2019-03" db="EMBL/GenBank/DDBJ databases">
        <title>Genomic Encyclopedia of Archaeal and Bacterial Type Strains, Phase II (KMG-II): from individual species to whole genera.</title>
        <authorList>
            <person name="Goeker M."/>
        </authorList>
    </citation>
    <scope>NUCLEOTIDE SEQUENCE [LARGE SCALE GENOMIC DNA]</scope>
    <source>
        <strain evidence="10 11">DSM 18435</strain>
    </source>
</reference>
<dbReference type="PROSITE" id="PS51645">
    <property type="entry name" value="PHR_CRY_ALPHA_BETA"/>
    <property type="match status" value="1"/>
</dbReference>
<dbReference type="InterPro" id="IPR036134">
    <property type="entry name" value="Crypto/Photolyase_FAD-like_sf"/>
</dbReference>
<protein>
    <recommendedName>
        <fullName evidence="2 8">Cryptochrome DASH</fullName>
    </recommendedName>
</protein>
<dbReference type="Pfam" id="PF00875">
    <property type="entry name" value="DNA_photolyase"/>
    <property type="match status" value="1"/>
</dbReference>
<comment type="similarity">
    <text evidence="1 8">Belongs to the DNA photolyase class-1 family.</text>
</comment>
<dbReference type="PANTHER" id="PTHR11455">
    <property type="entry name" value="CRYPTOCHROME"/>
    <property type="match status" value="1"/>
</dbReference>
<dbReference type="Pfam" id="PF03441">
    <property type="entry name" value="FAD_binding_7"/>
    <property type="match status" value="1"/>
</dbReference>
<feature type="binding site" evidence="6">
    <location>
        <begin position="382"/>
        <end position="384"/>
    </location>
    <ligand>
        <name>FAD</name>
        <dbReference type="ChEBI" id="CHEBI:57692"/>
    </ligand>
</feature>
<dbReference type="OrthoDB" id="9772484at2"/>
<feature type="site" description="Electron transfer via tryptophanyl radical" evidence="7">
    <location>
        <position position="316"/>
    </location>
</feature>
<dbReference type="InterPro" id="IPR006050">
    <property type="entry name" value="DNA_photolyase_N"/>
</dbReference>
<evidence type="ECO:0000256" key="6">
    <source>
        <dbReference type="PIRSR" id="PIRSR602081-1"/>
    </source>
</evidence>
<comment type="cofactor">
    <cofactor evidence="8">
        <name>(6R)-5,10-methylene-5,6,7,8-tetrahydrofolate</name>
        <dbReference type="ChEBI" id="CHEBI:15636"/>
    </cofactor>
    <text evidence="8">Binds 1 5,10-methenyltetrahydrofolate (MTHF) per subunit.</text>
</comment>
<evidence type="ECO:0000256" key="8">
    <source>
        <dbReference type="RuleBase" id="RU367151"/>
    </source>
</evidence>
<dbReference type="PRINTS" id="PR00147">
    <property type="entry name" value="DNAPHOTLYASE"/>
</dbReference>
<evidence type="ECO:0000256" key="2">
    <source>
        <dbReference type="ARBA" id="ARBA00017881"/>
    </source>
</evidence>
<dbReference type="PANTHER" id="PTHR11455:SF22">
    <property type="entry name" value="CRYPTOCHROME DASH"/>
    <property type="match status" value="1"/>
</dbReference>
<feature type="site" description="Electron transfer via tryptophanyl radical" evidence="7">
    <location>
        <position position="369"/>
    </location>
</feature>
<accession>A0A4R6TM68</accession>
<evidence type="ECO:0000256" key="1">
    <source>
        <dbReference type="ARBA" id="ARBA00005862"/>
    </source>
</evidence>
<feature type="binding site" evidence="6">
    <location>
        <begin position="245"/>
        <end position="249"/>
    </location>
    <ligand>
        <name>FAD</name>
        <dbReference type="ChEBI" id="CHEBI:57692"/>
    </ligand>
</feature>
<comment type="caution">
    <text evidence="10">The sequence shown here is derived from an EMBL/GenBank/DDBJ whole genome shotgun (WGS) entry which is preliminary data.</text>
</comment>
<keyword evidence="3 6" id="KW-0285">Flavoprotein</keyword>
<dbReference type="GO" id="GO:0071949">
    <property type="term" value="F:FAD binding"/>
    <property type="evidence" value="ECO:0007669"/>
    <property type="project" value="TreeGrafter"/>
</dbReference>
<comment type="cofactor">
    <cofactor evidence="6 8">
        <name>FAD</name>
        <dbReference type="ChEBI" id="CHEBI:57692"/>
    </cofactor>
    <text evidence="6 8">Binds 1 FAD per subunit.</text>
</comment>
<dbReference type="RefSeq" id="WP_133643629.1">
    <property type="nucleotide sequence ID" value="NZ_SNYI01000002.1"/>
</dbReference>
<organism evidence="10 11">
    <name type="scientific">Zeaxanthinibacter enoshimensis</name>
    <dbReference type="NCBI Taxonomy" id="392009"/>
    <lineage>
        <taxon>Bacteria</taxon>
        <taxon>Pseudomonadati</taxon>
        <taxon>Bacteroidota</taxon>
        <taxon>Flavobacteriia</taxon>
        <taxon>Flavobacteriales</taxon>
        <taxon>Flavobacteriaceae</taxon>
        <taxon>Zeaxanthinibacter</taxon>
    </lineage>
</organism>
<comment type="function">
    <text evidence="8">May have a photoreceptor function.</text>
</comment>
<dbReference type="Gene3D" id="3.40.50.620">
    <property type="entry name" value="HUPs"/>
    <property type="match status" value="1"/>
</dbReference>
<dbReference type="Proteomes" id="UP000295468">
    <property type="component" value="Unassembled WGS sequence"/>
</dbReference>
<keyword evidence="10" id="KW-0456">Lyase</keyword>
<feature type="site" description="Electron transfer via tryptophanyl radical" evidence="7">
    <location>
        <position position="392"/>
    </location>
</feature>
<dbReference type="SUPFAM" id="SSF48173">
    <property type="entry name" value="Cryptochrome/photolyase FAD-binding domain"/>
    <property type="match status" value="1"/>
</dbReference>
<gene>
    <name evidence="10" type="ORF">CLV82_1434</name>
</gene>
<name>A0A4R6TM68_9FLAO</name>
<dbReference type="InterPro" id="IPR014729">
    <property type="entry name" value="Rossmann-like_a/b/a_fold"/>
</dbReference>
<keyword evidence="5 8" id="KW-0157">Chromophore</keyword>
<sequence length="441" mass="51829">MSNSLVWFRNDLRITDNFALTQACKGNRVIAVYCFDPRYRAMDAFGFPKTGPFRSQFLYQSIEDLRQQLAGLNISLFVFQNPPEHVIPDLIRAFAIEKVYSQKEWTQEEVTIYDRVTEWSPEGVQWIEVYNQFLYHPDDIPYESFNDIPDIFTPFRKHCEKTVEVREETPPPQPMPAENRVHTLPPFPSMSQLGMTPFTPDNRSAFPFSGGETQAAERLEEYSWKTGNLSEYKETRNGLIGSEYSSKLSAWLANGSLSPRTVYWKVKAYEAERVANQGTYWLIFELIWRDFFKYISLKHGNLIFRLGGIHKKELEWENDKEKLEAWINGTTGVDFIDANMIELALTGFMSNRGRQNVASFWAKEWQQDWRIGAAYFESMLIDYDVHSNWGNWMYNSGVGNDPRDRKFNISRQAEQYDKENTYRDLWLQQNFLKEQGQYTKK</sequence>
<dbReference type="Gene3D" id="1.25.40.80">
    <property type="match status" value="1"/>
</dbReference>
<dbReference type="InterPro" id="IPR005101">
    <property type="entry name" value="Cryptochr/Photolyase_FAD-bd"/>
</dbReference>
<feature type="binding site" evidence="6">
    <location>
        <position position="232"/>
    </location>
    <ligand>
        <name>FAD</name>
        <dbReference type="ChEBI" id="CHEBI:57692"/>
    </ligand>
</feature>
<evidence type="ECO:0000256" key="3">
    <source>
        <dbReference type="ARBA" id="ARBA00022630"/>
    </source>
</evidence>
<dbReference type="GO" id="GO:0003904">
    <property type="term" value="F:deoxyribodipyrimidine photo-lyase activity"/>
    <property type="evidence" value="ECO:0007669"/>
    <property type="project" value="TreeGrafter"/>
</dbReference>
<keyword evidence="11" id="KW-1185">Reference proteome</keyword>
<evidence type="ECO:0000256" key="7">
    <source>
        <dbReference type="PIRSR" id="PIRSR602081-2"/>
    </source>
</evidence>
<feature type="binding site" evidence="6">
    <location>
        <begin position="285"/>
        <end position="292"/>
    </location>
    <ligand>
        <name>FAD</name>
        <dbReference type="ChEBI" id="CHEBI:57692"/>
    </ligand>
</feature>
<dbReference type="GO" id="GO:0003677">
    <property type="term" value="F:DNA binding"/>
    <property type="evidence" value="ECO:0007669"/>
    <property type="project" value="TreeGrafter"/>
</dbReference>
<dbReference type="NCBIfam" id="TIGR02765">
    <property type="entry name" value="crypto_DASH"/>
    <property type="match status" value="1"/>
</dbReference>
<keyword evidence="4 6" id="KW-0274">FAD</keyword>
<dbReference type="AlphaFoldDB" id="A0A4R6TM68"/>
<dbReference type="InterPro" id="IPR002081">
    <property type="entry name" value="Cryptochrome/DNA_photolyase_1"/>
</dbReference>
<evidence type="ECO:0000256" key="5">
    <source>
        <dbReference type="ARBA" id="ARBA00022991"/>
    </source>
</evidence>
<dbReference type="InterPro" id="IPR014133">
    <property type="entry name" value="Cry_DASH"/>
</dbReference>
<evidence type="ECO:0000313" key="10">
    <source>
        <dbReference type="EMBL" id="TDQ30745.1"/>
    </source>
</evidence>
<evidence type="ECO:0000259" key="9">
    <source>
        <dbReference type="PROSITE" id="PS51645"/>
    </source>
</evidence>
<dbReference type="EMBL" id="SNYI01000002">
    <property type="protein sequence ID" value="TDQ30745.1"/>
    <property type="molecule type" value="Genomic_DNA"/>
</dbReference>
<feature type="domain" description="Photolyase/cryptochrome alpha/beta" evidence="9">
    <location>
        <begin position="2"/>
        <end position="134"/>
    </location>
</feature>
<evidence type="ECO:0000256" key="4">
    <source>
        <dbReference type="ARBA" id="ARBA00022827"/>
    </source>
</evidence>
<dbReference type="InterPro" id="IPR036155">
    <property type="entry name" value="Crypto/Photolyase_N_sf"/>
</dbReference>
<dbReference type="GO" id="GO:0000719">
    <property type="term" value="P:photoreactive repair"/>
    <property type="evidence" value="ECO:0007669"/>
    <property type="project" value="TreeGrafter"/>
</dbReference>
<proteinExistence type="inferred from homology"/>
<evidence type="ECO:0000313" key="11">
    <source>
        <dbReference type="Proteomes" id="UP000295468"/>
    </source>
</evidence>
<dbReference type="Gene3D" id="1.10.579.10">
    <property type="entry name" value="DNA Cyclobutane Dipyrimidine Photolyase, subunit A, domain 3"/>
    <property type="match status" value="1"/>
</dbReference>
<dbReference type="SUPFAM" id="SSF52425">
    <property type="entry name" value="Cryptochrome/photolyase, N-terminal domain"/>
    <property type="match status" value="1"/>
</dbReference>